<feature type="compositionally biased region" description="Basic and acidic residues" evidence="2">
    <location>
        <begin position="392"/>
        <end position="416"/>
    </location>
</feature>
<feature type="compositionally biased region" description="Low complexity" evidence="2">
    <location>
        <begin position="168"/>
        <end position="201"/>
    </location>
</feature>
<gene>
    <name evidence="4" type="ORF">Nepgr_032434</name>
</gene>
<name>A0AAD3TKA0_NEPGR</name>
<comment type="caution">
    <text evidence="4">The sequence shown here is derived from an EMBL/GenBank/DDBJ whole genome shotgun (WGS) entry which is preliminary data.</text>
</comment>
<dbReference type="PROSITE" id="PS50102">
    <property type="entry name" value="RRM"/>
    <property type="match status" value="1"/>
</dbReference>
<accession>A0AAD3TKA0</accession>
<dbReference type="InterPro" id="IPR050441">
    <property type="entry name" value="RBM"/>
</dbReference>
<dbReference type="PANTHER" id="PTHR48034">
    <property type="entry name" value="TRANSFORMER-2 SEX-DETERMINING PROTEIN-RELATED"/>
    <property type="match status" value="1"/>
</dbReference>
<evidence type="ECO:0000313" key="5">
    <source>
        <dbReference type="Proteomes" id="UP001279734"/>
    </source>
</evidence>
<evidence type="ECO:0000256" key="1">
    <source>
        <dbReference type="PROSITE-ProRule" id="PRU00176"/>
    </source>
</evidence>
<keyword evidence="5" id="KW-1185">Reference proteome</keyword>
<feature type="compositionally biased region" description="Low complexity" evidence="2">
    <location>
        <begin position="419"/>
        <end position="432"/>
    </location>
</feature>
<feature type="region of interest" description="Disordered" evidence="2">
    <location>
        <begin position="294"/>
        <end position="432"/>
    </location>
</feature>
<organism evidence="4 5">
    <name type="scientific">Nepenthes gracilis</name>
    <name type="common">Slender pitcher plant</name>
    <dbReference type="NCBI Taxonomy" id="150966"/>
    <lineage>
        <taxon>Eukaryota</taxon>
        <taxon>Viridiplantae</taxon>
        <taxon>Streptophyta</taxon>
        <taxon>Embryophyta</taxon>
        <taxon>Tracheophyta</taxon>
        <taxon>Spermatophyta</taxon>
        <taxon>Magnoliopsida</taxon>
        <taxon>eudicotyledons</taxon>
        <taxon>Gunneridae</taxon>
        <taxon>Pentapetalae</taxon>
        <taxon>Caryophyllales</taxon>
        <taxon>Nepenthaceae</taxon>
        <taxon>Nepenthes</taxon>
    </lineage>
</organism>
<dbReference type="Proteomes" id="UP001279734">
    <property type="component" value="Unassembled WGS sequence"/>
</dbReference>
<dbReference type="SMART" id="SM00360">
    <property type="entry name" value="RRM"/>
    <property type="match status" value="1"/>
</dbReference>
<feature type="region of interest" description="Disordered" evidence="2">
    <location>
        <begin position="119"/>
        <end position="139"/>
    </location>
</feature>
<dbReference type="GO" id="GO:0003723">
    <property type="term" value="F:RNA binding"/>
    <property type="evidence" value="ECO:0007669"/>
    <property type="project" value="UniProtKB-UniRule"/>
</dbReference>
<dbReference type="InterPro" id="IPR012677">
    <property type="entry name" value="Nucleotide-bd_a/b_plait_sf"/>
</dbReference>
<feature type="compositionally biased region" description="Basic and acidic residues" evidence="2">
    <location>
        <begin position="352"/>
        <end position="363"/>
    </location>
</feature>
<dbReference type="Pfam" id="PF00076">
    <property type="entry name" value="RRM_1"/>
    <property type="match status" value="1"/>
</dbReference>
<feature type="domain" description="RRM" evidence="3">
    <location>
        <begin position="218"/>
        <end position="296"/>
    </location>
</feature>
<evidence type="ECO:0000259" key="3">
    <source>
        <dbReference type="PROSITE" id="PS50102"/>
    </source>
</evidence>
<feature type="region of interest" description="Disordered" evidence="2">
    <location>
        <begin position="168"/>
        <end position="204"/>
    </location>
</feature>
<dbReference type="EMBL" id="BSYO01000038">
    <property type="protein sequence ID" value="GMH30591.1"/>
    <property type="molecule type" value="Genomic_DNA"/>
</dbReference>
<evidence type="ECO:0000256" key="2">
    <source>
        <dbReference type="SAM" id="MobiDB-lite"/>
    </source>
</evidence>
<feature type="compositionally biased region" description="Basic residues" evidence="2">
    <location>
        <begin position="306"/>
        <end position="336"/>
    </location>
</feature>
<dbReference type="SUPFAM" id="SSF54928">
    <property type="entry name" value="RNA-binding domain, RBD"/>
    <property type="match status" value="1"/>
</dbReference>
<dbReference type="InterPro" id="IPR000504">
    <property type="entry name" value="RRM_dom"/>
</dbReference>
<sequence>MMNRTTIFIGNIPQATVKVEPNIATSMASGPPLPQMPSVPRPVSQGLPSLLTSSPPPVSQEMIPTLTGGTSLALQSMSGNPTGIHMSNMRSSGMASSMAPSQTIFSSGQSAITTVSGSRKMTGTTQPMQSSTVNSFTSASTNVSGKFQPLFQFSCYAMRRYSPSYYSPPGRGYGGRVRSPPRGGYSPPRRGYSPPRRGYSSLRRDYGGIGRSKEQNIGSLLVRNIPLDCRPEELRVPFERFGVVRDVYIPKDYYTGEPRGFAFVQFVDAYDAREALYHMNGQLFSGREISVVAAAESRKRPEEMRRKARGPSRYGGRRSPRHGRSHSHSRSPHHHSGSGGRYRSGSYTPSPRRHDYTTSPDRRHANHPRSPIDSPLPRDEHRSPYSPAYDGADQRDTANGYDKKFKYDAKEARDRGGTSPRQLSRSPSRSRS</sequence>
<protein>
    <recommendedName>
        <fullName evidence="3">RRM domain-containing protein</fullName>
    </recommendedName>
</protein>
<evidence type="ECO:0000313" key="4">
    <source>
        <dbReference type="EMBL" id="GMH30591.1"/>
    </source>
</evidence>
<proteinExistence type="predicted"/>
<dbReference type="Gene3D" id="3.30.70.330">
    <property type="match status" value="1"/>
</dbReference>
<dbReference type="InterPro" id="IPR035979">
    <property type="entry name" value="RBD_domain_sf"/>
</dbReference>
<reference evidence="4" key="1">
    <citation type="submission" date="2023-05" db="EMBL/GenBank/DDBJ databases">
        <title>Nepenthes gracilis genome sequencing.</title>
        <authorList>
            <person name="Fukushima K."/>
        </authorList>
    </citation>
    <scope>NUCLEOTIDE SEQUENCE</scope>
    <source>
        <strain evidence="4">SING2019-196</strain>
    </source>
</reference>
<feature type="compositionally biased region" description="Basic and acidic residues" evidence="2">
    <location>
        <begin position="296"/>
        <end position="305"/>
    </location>
</feature>
<dbReference type="AlphaFoldDB" id="A0AAD3TKA0"/>
<keyword evidence="1" id="KW-0694">RNA-binding</keyword>